<evidence type="ECO:0000256" key="2">
    <source>
        <dbReference type="ARBA" id="ARBA00022475"/>
    </source>
</evidence>
<feature type="transmembrane region" description="Helical" evidence="7">
    <location>
        <begin position="56"/>
        <end position="74"/>
    </location>
</feature>
<feature type="transmembrane region" description="Helical" evidence="7">
    <location>
        <begin position="95"/>
        <end position="121"/>
    </location>
</feature>
<comment type="subcellular location">
    <subcellularLocation>
        <location evidence="1">Cell membrane</location>
        <topology evidence="1">Multi-pass membrane protein</topology>
    </subcellularLocation>
</comment>
<name>A0A153ABU6_ECOLX</name>
<dbReference type="EMBL" id="LC125930">
    <property type="protein sequence ID" value="BAU71605.1"/>
    <property type="molecule type" value="Genomic_DNA"/>
</dbReference>
<evidence type="ECO:0000256" key="7">
    <source>
        <dbReference type="SAM" id="Phobius"/>
    </source>
</evidence>
<feature type="transmembrane region" description="Helical" evidence="7">
    <location>
        <begin position="398"/>
        <end position="416"/>
    </location>
</feature>
<dbReference type="PANTHER" id="PTHR30250">
    <property type="entry name" value="PST FAMILY PREDICTED COLANIC ACID TRANSPORTER"/>
    <property type="match status" value="1"/>
</dbReference>
<evidence type="ECO:0000256" key="6">
    <source>
        <dbReference type="ARBA" id="ARBA00049738"/>
    </source>
</evidence>
<proteinExistence type="predicted"/>
<dbReference type="InterPro" id="IPR002797">
    <property type="entry name" value="Polysacc_synth"/>
</dbReference>
<keyword evidence="2" id="KW-1003">Cell membrane</keyword>
<keyword evidence="5 7" id="KW-0472">Membrane</keyword>
<feature type="transmembrane region" description="Helical" evidence="7">
    <location>
        <begin position="373"/>
        <end position="392"/>
    </location>
</feature>
<reference evidence="8" key="1">
    <citation type="journal article" date="2016" name="Front. Microbiol.">
        <title>Six Novel O Genotypes from Shiga Toxin-Producing Escherichia coli.</title>
        <authorList>
            <person name="Iguchi A."/>
            <person name="Iyoda S."/>
            <person name="Seto K."/>
            <person name="Nishii H."/>
            <person name="Ohnishi M."/>
            <person name="Mekata H."/>
            <person name="Ogura Y."/>
            <person name="Hayashi T."/>
        </authorList>
    </citation>
    <scope>NUCLEOTIDE SEQUENCE</scope>
    <source>
        <strain evidence="8">90823</strain>
    </source>
</reference>
<feature type="transmembrane region" description="Helical" evidence="7">
    <location>
        <begin position="20"/>
        <end position="44"/>
    </location>
</feature>
<evidence type="ECO:0000256" key="5">
    <source>
        <dbReference type="ARBA" id="ARBA00023136"/>
    </source>
</evidence>
<dbReference type="InterPro" id="IPR050833">
    <property type="entry name" value="Poly_Biosynth_Transport"/>
</dbReference>
<feature type="transmembrane region" description="Helical" evidence="7">
    <location>
        <begin position="155"/>
        <end position="177"/>
    </location>
</feature>
<feature type="transmembrane region" description="Helical" evidence="7">
    <location>
        <begin position="183"/>
        <end position="207"/>
    </location>
</feature>
<organism evidence="8">
    <name type="scientific">Escherichia coli</name>
    <dbReference type="NCBI Taxonomy" id="562"/>
    <lineage>
        <taxon>Bacteria</taxon>
        <taxon>Pseudomonadati</taxon>
        <taxon>Pseudomonadota</taxon>
        <taxon>Gammaproteobacteria</taxon>
        <taxon>Enterobacterales</taxon>
        <taxon>Enterobacteriaceae</taxon>
        <taxon>Escherichia</taxon>
    </lineage>
</organism>
<keyword evidence="3 7" id="KW-0812">Transmembrane</keyword>
<dbReference type="RefSeq" id="WP_050489020.1">
    <property type="nucleotide sequence ID" value="NZ_CADDXI010000001.1"/>
</dbReference>
<keyword evidence="4 7" id="KW-1133">Transmembrane helix</keyword>
<accession>A0A153ABU6</accession>
<evidence type="ECO:0000256" key="1">
    <source>
        <dbReference type="ARBA" id="ARBA00004651"/>
    </source>
</evidence>
<evidence type="ECO:0000256" key="3">
    <source>
        <dbReference type="ARBA" id="ARBA00022692"/>
    </source>
</evidence>
<feature type="transmembrane region" description="Helical" evidence="7">
    <location>
        <begin position="308"/>
        <end position="326"/>
    </location>
</feature>
<feature type="transmembrane region" description="Helical" evidence="7">
    <location>
        <begin position="127"/>
        <end position="148"/>
    </location>
</feature>
<dbReference type="GO" id="GO:0005886">
    <property type="term" value="C:plasma membrane"/>
    <property type="evidence" value="ECO:0007669"/>
    <property type="project" value="UniProtKB-SubCell"/>
</dbReference>
<dbReference type="AlphaFoldDB" id="A0A153ABU6"/>
<evidence type="ECO:0000313" key="8">
    <source>
        <dbReference type="EMBL" id="BAU71605.1"/>
    </source>
</evidence>
<evidence type="ECO:0000256" key="4">
    <source>
        <dbReference type="ARBA" id="ARBA00022989"/>
    </source>
</evidence>
<feature type="transmembrane region" description="Helical" evidence="7">
    <location>
        <begin position="338"/>
        <end position="361"/>
    </location>
</feature>
<sequence>MSGITQEVFLLINKDYKNVIYNAGYLLCTQGFAYLAPIIVLGHLITTLGIDGFGKYAFALVLMAYFQVVIDYGFAYSSSRAVSQSRDNICQISRIYFATNFIKIVLTILLYSVLYIIFWSFVNDSNYYTIILSAFLWAFSNSMYPLWFYQGIERLKVVAVINILSRIMSCICVLYFVRNENDISTAIFSQAFPVLIGAVYANIYIIQKKYINFILPSIKFMMVSLKEGWDYFLATLASTLLTNSAVFILGIYHTPSTVGIYAVVERIAKAIVSLFSPLTQSLYPHSCRKFKESFDVGMSSAIRTGRPLVLLGLIVSLIFILTWWIVSSREDLPQETLAFAFLLAPWMCLGVLNNVLGIQILSAAGFAKMYSCSFIYSAVFTVIFLLLLAGLYNGYGAAIAVSSGELLLSILLLSNISKVKNQHFI</sequence>
<gene>
    <name evidence="8" type="primary">wzx</name>
</gene>
<dbReference type="PANTHER" id="PTHR30250:SF11">
    <property type="entry name" value="O-ANTIGEN TRANSPORTER-RELATED"/>
    <property type="match status" value="1"/>
</dbReference>
<protein>
    <recommendedName>
        <fullName evidence="6">Putative O-antigen transporter</fullName>
    </recommendedName>
</protein>
<dbReference type="Pfam" id="PF01943">
    <property type="entry name" value="Polysacc_synt"/>
    <property type="match status" value="1"/>
</dbReference>